<dbReference type="EMBL" id="JBHSGP010000008">
    <property type="protein sequence ID" value="MFC4721834.1"/>
    <property type="molecule type" value="Genomic_DNA"/>
</dbReference>
<reference evidence="3" key="1">
    <citation type="journal article" date="2019" name="Int. J. Syst. Evol. Microbiol.">
        <title>The Global Catalogue of Microorganisms (GCM) 10K type strain sequencing project: providing services to taxonomists for standard genome sequencing and annotation.</title>
        <authorList>
            <consortium name="The Broad Institute Genomics Platform"/>
            <consortium name="The Broad Institute Genome Sequencing Center for Infectious Disease"/>
            <person name="Wu L."/>
            <person name="Ma J."/>
        </authorList>
    </citation>
    <scope>NUCLEOTIDE SEQUENCE [LARGE SCALE GENOMIC DNA]</scope>
    <source>
        <strain evidence="3">CCUG 63682</strain>
    </source>
</reference>
<keyword evidence="1" id="KW-0472">Membrane</keyword>
<comment type="caution">
    <text evidence="2">The sequence shown here is derived from an EMBL/GenBank/DDBJ whole genome shotgun (WGS) entry which is preliminary data.</text>
</comment>
<feature type="transmembrane region" description="Helical" evidence="1">
    <location>
        <begin position="30"/>
        <end position="47"/>
    </location>
</feature>
<feature type="transmembrane region" description="Helical" evidence="1">
    <location>
        <begin position="7"/>
        <end position="24"/>
    </location>
</feature>
<accession>A0ABV9N3G2</accession>
<name>A0ABV9N3G2_9FLAO</name>
<organism evidence="2 3">
    <name type="scientific">Geojedonia litorea</name>
    <dbReference type="NCBI Taxonomy" id="1268269"/>
    <lineage>
        <taxon>Bacteria</taxon>
        <taxon>Pseudomonadati</taxon>
        <taxon>Bacteroidota</taxon>
        <taxon>Flavobacteriia</taxon>
        <taxon>Flavobacteriales</taxon>
        <taxon>Flavobacteriaceae</taxon>
        <taxon>Geojedonia</taxon>
    </lineage>
</organism>
<keyword evidence="1" id="KW-1133">Transmembrane helix</keyword>
<dbReference type="Proteomes" id="UP001595953">
    <property type="component" value="Unassembled WGS sequence"/>
</dbReference>
<dbReference type="RefSeq" id="WP_387961821.1">
    <property type="nucleotide sequence ID" value="NZ_JBHSGP010000008.1"/>
</dbReference>
<gene>
    <name evidence="2" type="ORF">ACFO5O_05855</name>
</gene>
<proteinExistence type="predicted"/>
<evidence type="ECO:0000256" key="1">
    <source>
        <dbReference type="SAM" id="Phobius"/>
    </source>
</evidence>
<evidence type="ECO:0000313" key="2">
    <source>
        <dbReference type="EMBL" id="MFC4721834.1"/>
    </source>
</evidence>
<evidence type="ECO:0008006" key="4">
    <source>
        <dbReference type="Google" id="ProtNLM"/>
    </source>
</evidence>
<evidence type="ECO:0000313" key="3">
    <source>
        <dbReference type="Proteomes" id="UP001595953"/>
    </source>
</evidence>
<protein>
    <recommendedName>
        <fullName evidence="4">PEP-CTERM protein-sorting domain-containing protein</fullName>
    </recommendedName>
</protein>
<keyword evidence="3" id="KW-1185">Reference proteome</keyword>
<sequence>MNLSKTISYFLIAIGGLVAVYAQAQEDQNQMILIGGIVILMIGVYRVSRGIPSKSNEEDSTDNNQES</sequence>
<keyword evidence="1" id="KW-0812">Transmembrane</keyword>